<evidence type="ECO:0000313" key="4">
    <source>
        <dbReference type="Proteomes" id="UP001374893"/>
    </source>
</evidence>
<dbReference type="Proteomes" id="UP001374893">
    <property type="component" value="Chromosome"/>
</dbReference>
<dbReference type="RefSeq" id="WP_338688388.1">
    <property type="nucleotide sequence ID" value="NZ_AP024702.1"/>
</dbReference>
<gene>
    <name evidence="3" type="ORF">HAHE_05340</name>
</gene>
<accession>A0ABN6GZH3</accession>
<sequence length="462" mass="50750">MGVIPESDIPLVIPTQGYTPNCWENRSVIFFANLLSLFFGNRGGAKLLEDEISCVDSYGGRLAPVLGLIFGGGENVLVLERKPDPALTDFFRSIGLKLPRLEILPRNAFVSLGDLLSRGQAAGHPLLDRLMIERAEILDGFVTDETIALLAATLGKRTLSSLSGSHRGNNKLLLHEHLESIGLPVFPTRLANNTGEVAAALDEFRNEGRRHAVAKAQIGASGIGLVRLATDEHPGELPGAFFHEGPCMVQAWLEAGSDGIREILSPSVQLFLNDDSAYLYDVTEQILSAHESVHEGNESPPTYLDDFPGLLRELFRQAGEAARWLHRQGYRGAASVDFLLTLLDDGSFVAYVCEINARVTGATYPSVLARHFRPRGAWRMRNLRLTTPLPGALLLEKLQAHAELFTKDNGRGILPVNFNLEPDGLVRKGQFLAVAEDVPSCRELLEIARHDLPVAWDYTRDR</sequence>
<protein>
    <recommendedName>
        <fullName evidence="2">ATP-grasp domain-containing protein</fullName>
    </recommendedName>
</protein>
<evidence type="ECO:0000259" key="2">
    <source>
        <dbReference type="PROSITE" id="PS50975"/>
    </source>
</evidence>
<organism evidence="3 4">
    <name type="scientific">Haloferula helveola</name>
    <dbReference type="NCBI Taxonomy" id="490095"/>
    <lineage>
        <taxon>Bacteria</taxon>
        <taxon>Pseudomonadati</taxon>
        <taxon>Verrucomicrobiota</taxon>
        <taxon>Verrucomicrobiia</taxon>
        <taxon>Verrucomicrobiales</taxon>
        <taxon>Verrucomicrobiaceae</taxon>
        <taxon>Haloferula</taxon>
    </lineage>
</organism>
<keyword evidence="1" id="KW-0067">ATP-binding</keyword>
<evidence type="ECO:0000313" key="3">
    <source>
        <dbReference type="EMBL" id="BCX46626.1"/>
    </source>
</evidence>
<dbReference type="SUPFAM" id="SSF56059">
    <property type="entry name" value="Glutathione synthetase ATP-binding domain-like"/>
    <property type="match status" value="1"/>
</dbReference>
<keyword evidence="1" id="KW-0547">Nucleotide-binding</keyword>
<reference evidence="3 4" key="1">
    <citation type="submission" date="2021-06" db="EMBL/GenBank/DDBJ databases">
        <title>Complete genome of Haloferula helveola possessing various polysaccharide degrading enzymes.</title>
        <authorList>
            <person name="Takami H."/>
            <person name="Huang C."/>
            <person name="Hamasaki K."/>
        </authorList>
    </citation>
    <scope>NUCLEOTIDE SEQUENCE [LARGE SCALE GENOMIC DNA]</scope>
    <source>
        <strain evidence="3 4">CN-1</strain>
    </source>
</reference>
<evidence type="ECO:0000256" key="1">
    <source>
        <dbReference type="PROSITE-ProRule" id="PRU00409"/>
    </source>
</evidence>
<dbReference type="EMBL" id="AP024702">
    <property type="protein sequence ID" value="BCX46626.1"/>
    <property type="molecule type" value="Genomic_DNA"/>
</dbReference>
<dbReference type="Gene3D" id="3.30.470.20">
    <property type="entry name" value="ATP-grasp fold, B domain"/>
    <property type="match status" value="1"/>
</dbReference>
<proteinExistence type="predicted"/>
<keyword evidence="4" id="KW-1185">Reference proteome</keyword>
<dbReference type="PROSITE" id="PS50975">
    <property type="entry name" value="ATP_GRASP"/>
    <property type="match status" value="1"/>
</dbReference>
<name>A0ABN6GZH3_9BACT</name>
<feature type="domain" description="ATP-grasp" evidence="2">
    <location>
        <begin position="175"/>
        <end position="394"/>
    </location>
</feature>
<dbReference type="InterPro" id="IPR011761">
    <property type="entry name" value="ATP-grasp"/>
</dbReference>